<proteinExistence type="predicted"/>
<name>A0A239LW37_9BURK</name>
<organism evidence="1 2">
    <name type="scientific">Noviherbaspirillum humi</name>
    <dbReference type="NCBI Taxonomy" id="1688639"/>
    <lineage>
        <taxon>Bacteria</taxon>
        <taxon>Pseudomonadati</taxon>
        <taxon>Pseudomonadota</taxon>
        <taxon>Betaproteobacteria</taxon>
        <taxon>Burkholderiales</taxon>
        <taxon>Oxalobacteraceae</taxon>
        <taxon>Noviherbaspirillum</taxon>
    </lineage>
</organism>
<gene>
    <name evidence="1" type="ORF">SAMN06265795_12653</name>
</gene>
<evidence type="ECO:0000313" key="1">
    <source>
        <dbReference type="EMBL" id="SNT33834.1"/>
    </source>
</evidence>
<evidence type="ECO:0000313" key="2">
    <source>
        <dbReference type="Proteomes" id="UP000198284"/>
    </source>
</evidence>
<accession>A0A239LW37</accession>
<dbReference type="Proteomes" id="UP000198284">
    <property type="component" value="Unassembled WGS sequence"/>
</dbReference>
<keyword evidence="2" id="KW-1185">Reference proteome</keyword>
<dbReference type="AlphaFoldDB" id="A0A239LW37"/>
<dbReference type="EMBL" id="FZOT01000026">
    <property type="protein sequence ID" value="SNT33834.1"/>
    <property type="molecule type" value="Genomic_DNA"/>
</dbReference>
<protein>
    <submittedName>
        <fullName evidence="1">Uncharacterized protein</fullName>
    </submittedName>
</protein>
<sequence length="485" mass="50408">MPSVRLSPMFNDQTLTAAGAPASGYKLWTYAAGSSSQLSTYTDSSGTVAQANPVVLNAAGFPASPIWLQSGLGYKFVLTDANGVTIRTVDNVSGVNDVGATANQWQPSGANPTYVSANSFTLAGDQTGEFHVGRRVQATVTAGTVYGTITSSAYSALTTVTLAMDAGALDVGLSAVNLSILRADKPALPYLSVAGVQKLINGGAEVAQRGAVSLTTSAQYGQVDRCAIWASGGVVSAGSLVQNTAAAVGRTGKSARASGVTLTGAGVISWRYRMEAADAIKLKNQAGSFQIAVMHDVGNAVNYTIIVRKPTAADNFTAVTTIATSSSMAVPTGTATPLAFPNIALGDCSNGLEIEVQAACGAVVTKNFDFTEWQLQEGASVTPFERRDIQSELARCQRYYEKGNYSIWSSDVGAVNYTYYTAVFFKVQKRVTPTVTATSAGQSSNFPSARVANALGPDIMQIYATSTAGGSQSYFTSTWDATAEL</sequence>
<reference evidence="1 2" key="1">
    <citation type="submission" date="2017-06" db="EMBL/GenBank/DDBJ databases">
        <authorList>
            <person name="Kim H.J."/>
            <person name="Triplett B.A."/>
        </authorList>
    </citation>
    <scope>NUCLEOTIDE SEQUENCE [LARGE SCALE GENOMIC DNA]</scope>
    <source>
        <strain evidence="1 2">U15</strain>
    </source>
</reference>